<keyword evidence="1" id="KW-0812">Transmembrane</keyword>
<dbReference type="Proteomes" id="UP001176961">
    <property type="component" value="Unassembled WGS sequence"/>
</dbReference>
<keyword evidence="1" id="KW-1133">Transmembrane helix</keyword>
<dbReference type="EMBL" id="CATQJL010000223">
    <property type="protein sequence ID" value="CAJ0599249.1"/>
    <property type="molecule type" value="Genomic_DNA"/>
</dbReference>
<feature type="transmembrane region" description="Helical" evidence="1">
    <location>
        <begin position="20"/>
        <end position="46"/>
    </location>
</feature>
<comment type="caution">
    <text evidence="2">The sequence shown here is derived from an EMBL/GenBank/DDBJ whole genome shotgun (WGS) entry which is preliminary data.</text>
</comment>
<keyword evidence="3" id="KW-1185">Reference proteome</keyword>
<evidence type="ECO:0000256" key="1">
    <source>
        <dbReference type="SAM" id="Phobius"/>
    </source>
</evidence>
<feature type="transmembrane region" description="Helical" evidence="1">
    <location>
        <begin position="53"/>
        <end position="77"/>
    </location>
</feature>
<name>A0AA36GW73_CYLNA</name>
<accession>A0AA36GW73</accession>
<protein>
    <submittedName>
        <fullName evidence="2">Uncharacterized protein</fullName>
    </submittedName>
</protein>
<keyword evidence="1" id="KW-0472">Membrane</keyword>
<dbReference type="AlphaFoldDB" id="A0AA36GW73"/>
<evidence type="ECO:0000313" key="2">
    <source>
        <dbReference type="EMBL" id="CAJ0599249.1"/>
    </source>
</evidence>
<organism evidence="2 3">
    <name type="scientific">Cylicocyclus nassatus</name>
    <name type="common">Nematode worm</name>
    <dbReference type="NCBI Taxonomy" id="53992"/>
    <lineage>
        <taxon>Eukaryota</taxon>
        <taxon>Metazoa</taxon>
        <taxon>Ecdysozoa</taxon>
        <taxon>Nematoda</taxon>
        <taxon>Chromadorea</taxon>
        <taxon>Rhabditida</taxon>
        <taxon>Rhabditina</taxon>
        <taxon>Rhabditomorpha</taxon>
        <taxon>Strongyloidea</taxon>
        <taxon>Strongylidae</taxon>
        <taxon>Cylicocyclus</taxon>
    </lineage>
</organism>
<sequence>MRLAAYLHVNYEEDDLLPLLIVVFNLIPITIFLAVLSFTIVINFGIAFIVEMIALLLCLAWLIPCVIICTVSALVLWQAIQVSRFIIGAYIDRSLSGSIPPNKVH</sequence>
<proteinExistence type="predicted"/>
<evidence type="ECO:0000313" key="3">
    <source>
        <dbReference type="Proteomes" id="UP001176961"/>
    </source>
</evidence>
<gene>
    <name evidence="2" type="ORF">CYNAS_LOCUS11232</name>
</gene>
<reference evidence="2" key="1">
    <citation type="submission" date="2023-07" db="EMBL/GenBank/DDBJ databases">
        <authorList>
            <consortium name="CYATHOMIX"/>
        </authorList>
    </citation>
    <scope>NUCLEOTIDE SEQUENCE</scope>
    <source>
        <strain evidence="2">N/A</strain>
    </source>
</reference>